<keyword evidence="3" id="KW-1185">Reference proteome</keyword>
<evidence type="ECO:0008006" key="4">
    <source>
        <dbReference type="Google" id="ProtNLM"/>
    </source>
</evidence>
<dbReference type="Pfam" id="PF13822">
    <property type="entry name" value="ACC_epsilon"/>
    <property type="match status" value="1"/>
</dbReference>
<dbReference type="EMBL" id="BOOC01000032">
    <property type="protein sequence ID" value="GIH42767.1"/>
    <property type="molecule type" value="Genomic_DNA"/>
</dbReference>
<name>A0ABQ4G6Q6_9ACTN</name>
<accession>A0ABQ4G6Q6</accession>
<reference evidence="2 3" key="1">
    <citation type="submission" date="2021-01" db="EMBL/GenBank/DDBJ databases">
        <title>Whole genome shotgun sequence of Microbispora corallina NBRC 16416.</title>
        <authorList>
            <person name="Komaki H."/>
            <person name="Tamura T."/>
        </authorList>
    </citation>
    <scope>NUCLEOTIDE SEQUENCE [LARGE SCALE GENOMIC DNA]</scope>
    <source>
        <strain evidence="2 3">NBRC 16416</strain>
    </source>
</reference>
<evidence type="ECO:0000256" key="1">
    <source>
        <dbReference type="SAM" id="MobiDB-lite"/>
    </source>
</evidence>
<dbReference type="Proteomes" id="UP000603904">
    <property type="component" value="Unassembled WGS sequence"/>
</dbReference>
<dbReference type="InterPro" id="IPR032716">
    <property type="entry name" value="ACC_epsilon"/>
</dbReference>
<organism evidence="2 3">
    <name type="scientific">Microbispora corallina</name>
    <dbReference type="NCBI Taxonomy" id="83302"/>
    <lineage>
        <taxon>Bacteria</taxon>
        <taxon>Bacillati</taxon>
        <taxon>Actinomycetota</taxon>
        <taxon>Actinomycetes</taxon>
        <taxon>Streptosporangiales</taxon>
        <taxon>Streptosporangiaceae</taxon>
        <taxon>Microbispora</taxon>
    </lineage>
</organism>
<gene>
    <name evidence="2" type="ORF">Mco01_57670</name>
</gene>
<protein>
    <recommendedName>
        <fullName evidence="4">Acyl-CoA carboxylase subunit epsilon</fullName>
    </recommendedName>
</protein>
<comment type="caution">
    <text evidence="2">The sequence shown here is derived from an EMBL/GenBank/DDBJ whole genome shotgun (WGS) entry which is preliminary data.</text>
</comment>
<evidence type="ECO:0000313" key="3">
    <source>
        <dbReference type="Proteomes" id="UP000603904"/>
    </source>
</evidence>
<feature type="compositionally biased region" description="Low complexity" evidence="1">
    <location>
        <begin position="34"/>
        <end position="45"/>
    </location>
</feature>
<sequence>MSEREPYLTIIRGDATPEETAALVAAIAARAAAGRPRPAPAAAAGRWRDPARGMRRPLTHGPGAWRTAFLGR</sequence>
<dbReference type="RefSeq" id="WP_204059942.1">
    <property type="nucleotide sequence ID" value="NZ_BOOC01000032.1"/>
</dbReference>
<evidence type="ECO:0000313" key="2">
    <source>
        <dbReference type="EMBL" id="GIH42767.1"/>
    </source>
</evidence>
<proteinExistence type="predicted"/>
<feature type="region of interest" description="Disordered" evidence="1">
    <location>
        <begin position="34"/>
        <end position="62"/>
    </location>
</feature>